<accession>A0A8H7AAN8</accession>
<evidence type="ECO:0000313" key="3">
    <source>
        <dbReference type="Proteomes" id="UP000606974"/>
    </source>
</evidence>
<dbReference type="Gene3D" id="1.10.8.100">
    <property type="entry name" value="Ribosomal RNA adenine dimethylase-like, domain 2"/>
    <property type="match status" value="1"/>
</dbReference>
<evidence type="ECO:0000256" key="1">
    <source>
        <dbReference type="SAM" id="MobiDB-lite"/>
    </source>
</evidence>
<dbReference type="OrthoDB" id="16079at2759"/>
<keyword evidence="3" id="KW-1185">Reference proteome</keyword>
<feature type="region of interest" description="Disordered" evidence="1">
    <location>
        <begin position="322"/>
        <end position="342"/>
    </location>
</feature>
<protein>
    <recommendedName>
        <fullName evidence="4">rRNA adenine N(6)-methyltransferase</fullName>
    </recommendedName>
</protein>
<evidence type="ECO:0008006" key="4">
    <source>
        <dbReference type="Google" id="ProtNLM"/>
    </source>
</evidence>
<dbReference type="EMBL" id="JAACFV010000103">
    <property type="protein sequence ID" value="KAF7505680.1"/>
    <property type="molecule type" value="Genomic_DNA"/>
</dbReference>
<dbReference type="AlphaFoldDB" id="A0A8H7AAN8"/>
<name>A0A8H7AAN8_9EURO</name>
<dbReference type="InterPro" id="IPR023165">
    <property type="entry name" value="rRNA_Ade_diMease-like_C"/>
</dbReference>
<sequence>MPPSAGRVGNSASSVAKQLRKSLSSYLDVRHDKTRIDIVSPSLCEDAIRRLRPSLPSARPLDIIDINPGVCLWSSRIHLALKPRCHILVEPDKDAYKDYVDPLLQQPGSRYRHVPVLSDLFGASRTYLLPDQTPVTSADHGKGKTNDSLLVLANLTGGKAFKSRSDGPPSASIIPQYIGGILNQENSIHHYGLVRMLAWLPDDEKAPYLPRTITERKKYSVRLDLVTRLSEIAGASSDDVPSSRAPRQHDLTLQSLQLVAQRAKASGVWHPDSRRPPAPTPVWYEIPLVSDALDQLRKLPHQLPWQKEFLTVYDTWRRPLRKDNKDASEASRRAGRPRSDEPESLRVLRAKFLTVRKAKVVAQQWADRQFELDRSRIDAHRARQSPAVLAATEEDIQQKEATLCTEMTKGRKDLALVAKRYVDDRRGFEQQPPLLQWDRRTAEPLLVKDKEFYPSQNLALLDFQPVPDVLEKLNDFDKRTCFDYLCNILFRNRAQPVHAHLEAVAQGGLDEFVERVPDLRNPLKGGHPNLHDLRIRTLPTHLLVQLALALETWPFRLQTHEMIMYNRRGIAQRAA</sequence>
<organism evidence="2 3">
    <name type="scientific">Endocarpon pusillum</name>
    <dbReference type="NCBI Taxonomy" id="364733"/>
    <lineage>
        <taxon>Eukaryota</taxon>
        <taxon>Fungi</taxon>
        <taxon>Dikarya</taxon>
        <taxon>Ascomycota</taxon>
        <taxon>Pezizomycotina</taxon>
        <taxon>Eurotiomycetes</taxon>
        <taxon>Chaetothyriomycetidae</taxon>
        <taxon>Verrucariales</taxon>
        <taxon>Verrucariaceae</taxon>
        <taxon>Endocarpon</taxon>
    </lineage>
</organism>
<comment type="caution">
    <text evidence="2">The sequence shown here is derived from an EMBL/GenBank/DDBJ whole genome shotgun (WGS) entry which is preliminary data.</text>
</comment>
<reference evidence="2" key="1">
    <citation type="submission" date="2020-02" db="EMBL/GenBank/DDBJ databases">
        <authorList>
            <person name="Palmer J.M."/>
        </authorList>
    </citation>
    <scope>NUCLEOTIDE SEQUENCE</scope>
    <source>
        <strain evidence="2">EPUS1.4</strain>
        <tissue evidence="2">Thallus</tissue>
    </source>
</reference>
<gene>
    <name evidence="2" type="ORF">GJ744_000529</name>
</gene>
<dbReference type="Gene3D" id="3.40.50.150">
    <property type="entry name" value="Vaccinia Virus protein VP39"/>
    <property type="match status" value="1"/>
</dbReference>
<proteinExistence type="predicted"/>
<dbReference type="Proteomes" id="UP000606974">
    <property type="component" value="Unassembled WGS sequence"/>
</dbReference>
<dbReference type="InterPro" id="IPR029063">
    <property type="entry name" value="SAM-dependent_MTases_sf"/>
</dbReference>
<evidence type="ECO:0000313" key="2">
    <source>
        <dbReference type="EMBL" id="KAF7505680.1"/>
    </source>
</evidence>